<dbReference type="SUPFAM" id="SSF55895">
    <property type="entry name" value="Ribonuclease Rh-like"/>
    <property type="match status" value="1"/>
</dbReference>
<dbReference type="InterPro" id="IPR036430">
    <property type="entry name" value="RNase_T2-like_sf"/>
</dbReference>
<accession>M8C5A8</accession>
<dbReference type="GO" id="GO:0005576">
    <property type="term" value="C:extracellular region"/>
    <property type="evidence" value="ECO:0007669"/>
    <property type="project" value="TreeGrafter"/>
</dbReference>
<organism evidence="3">
    <name type="scientific">Aegilops tauschii</name>
    <name type="common">Tausch's goatgrass</name>
    <name type="synonym">Aegilops squarrosa</name>
    <dbReference type="NCBI Taxonomy" id="37682"/>
    <lineage>
        <taxon>Eukaryota</taxon>
        <taxon>Viridiplantae</taxon>
        <taxon>Streptophyta</taxon>
        <taxon>Embryophyta</taxon>
        <taxon>Tracheophyta</taxon>
        <taxon>Spermatophyta</taxon>
        <taxon>Magnoliopsida</taxon>
        <taxon>Liliopsida</taxon>
        <taxon>Poales</taxon>
        <taxon>Poaceae</taxon>
        <taxon>BOP clade</taxon>
        <taxon>Pooideae</taxon>
        <taxon>Triticodae</taxon>
        <taxon>Triticeae</taxon>
        <taxon>Triticinae</taxon>
        <taxon>Aegilops</taxon>
    </lineage>
</organism>
<evidence type="ECO:0000256" key="2">
    <source>
        <dbReference type="RuleBase" id="RU004328"/>
    </source>
</evidence>
<dbReference type="GO" id="GO:0006401">
    <property type="term" value="P:RNA catabolic process"/>
    <property type="evidence" value="ECO:0007669"/>
    <property type="project" value="TreeGrafter"/>
</dbReference>
<dbReference type="PANTHER" id="PTHR11240:SF22">
    <property type="entry name" value="RIBONUCLEASE T2"/>
    <property type="match status" value="1"/>
</dbReference>
<dbReference type="PANTHER" id="PTHR11240">
    <property type="entry name" value="RIBONUCLEASE T2"/>
    <property type="match status" value="1"/>
</dbReference>
<evidence type="ECO:0000313" key="3">
    <source>
        <dbReference type="EnsemblPlants" id="EMT32520"/>
    </source>
</evidence>
<dbReference type="InterPro" id="IPR001568">
    <property type="entry name" value="RNase_T2-like"/>
</dbReference>
<comment type="similarity">
    <text evidence="1 2">Belongs to the RNase T2 family.</text>
</comment>
<dbReference type="EnsemblPlants" id="EMT32520">
    <property type="protein sequence ID" value="EMT32520"/>
    <property type="gene ID" value="F775_21697"/>
</dbReference>
<reference evidence="3" key="1">
    <citation type="submission" date="2015-06" db="UniProtKB">
        <authorList>
            <consortium name="EnsemblPlants"/>
        </authorList>
    </citation>
    <scope>IDENTIFICATION</scope>
</reference>
<protein>
    <submittedName>
        <fullName evidence="3">Ribonuclease 2</fullName>
    </submittedName>
</protein>
<proteinExistence type="inferred from homology"/>
<evidence type="ECO:0000256" key="1">
    <source>
        <dbReference type="ARBA" id="ARBA00007469"/>
    </source>
</evidence>
<dbReference type="GO" id="GO:0003723">
    <property type="term" value="F:RNA binding"/>
    <property type="evidence" value="ECO:0007669"/>
    <property type="project" value="InterPro"/>
</dbReference>
<dbReference type="GO" id="GO:0033897">
    <property type="term" value="F:ribonuclease T2 activity"/>
    <property type="evidence" value="ECO:0007669"/>
    <property type="project" value="InterPro"/>
</dbReference>
<dbReference type="AlphaFoldDB" id="M8C5A8"/>
<dbReference type="Pfam" id="PF00445">
    <property type="entry name" value="Ribonuclease_T2"/>
    <property type="match status" value="1"/>
</dbReference>
<dbReference type="Gene3D" id="3.90.730.10">
    <property type="entry name" value="Ribonuclease T2-like"/>
    <property type="match status" value="1"/>
</dbReference>
<name>M8C5A8_AEGTA</name>
<sequence>MATATATTACLLAVWSLVGAHGLWPDYDDGTWPSCCRHTSFDMDKLTPLKPALDKYWPSLYCSSSSTCFSGRGPFWAHERSMEHARPLLFMKNYSTSPPPLISTSNITSRNYQFLLLALST</sequence>